<comment type="caution">
    <text evidence="2">The sequence shown here is derived from an EMBL/GenBank/DDBJ whole genome shotgun (WGS) entry which is preliminary data.</text>
</comment>
<dbReference type="GO" id="GO:0051920">
    <property type="term" value="F:peroxiredoxin activity"/>
    <property type="evidence" value="ECO:0007669"/>
    <property type="project" value="InterPro"/>
</dbReference>
<organism evidence="2">
    <name type="scientific">marine sediment metagenome</name>
    <dbReference type="NCBI Taxonomy" id="412755"/>
    <lineage>
        <taxon>unclassified sequences</taxon>
        <taxon>metagenomes</taxon>
        <taxon>ecological metagenomes</taxon>
    </lineage>
</organism>
<evidence type="ECO:0000259" key="1">
    <source>
        <dbReference type="Pfam" id="PF02627"/>
    </source>
</evidence>
<accession>A0A0F9QX77</accession>
<name>A0A0F9QX77_9ZZZZ</name>
<dbReference type="EMBL" id="LAZR01001639">
    <property type="protein sequence ID" value="KKN41582.1"/>
    <property type="molecule type" value="Genomic_DNA"/>
</dbReference>
<proteinExistence type="predicted"/>
<dbReference type="InterPro" id="IPR003779">
    <property type="entry name" value="CMD-like"/>
</dbReference>
<dbReference type="AlphaFoldDB" id="A0A0F9QX77"/>
<feature type="domain" description="Carboxymuconolactone decarboxylase-like" evidence="1">
    <location>
        <begin position="34"/>
        <end position="101"/>
    </location>
</feature>
<dbReference type="PANTHER" id="PTHR33930:SF2">
    <property type="entry name" value="BLR3452 PROTEIN"/>
    <property type="match status" value="1"/>
</dbReference>
<dbReference type="Gene3D" id="1.20.1290.10">
    <property type="entry name" value="AhpD-like"/>
    <property type="match status" value="2"/>
</dbReference>
<reference evidence="2" key="1">
    <citation type="journal article" date="2015" name="Nature">
        <title>Complex archaea that bridge the gap between prokaryotes and eukaryotes.</title>
        <authorList>
            <person name="Spang A."/>
            <person name="Saw J.H."/>
            <person name="Jorgensen S.L."/>
            <person name="Zaremba-Niedzwiedzka K."/>
            <person name="Martijn J."/>
            <person name="Lind A.E."/>
            <person name="van Eijk R."/>
            <person name="Schleper C."/>
            <person name="Guy L."/>
            <person name="Ettema T.J."/>
        </authorList>
    </citation>
    <scope>NUCLEOTIDE SEQUENCE</scope>
</reference>
<protein>
    <recommendedName>
        <fullName evidence="1">Carboxymuconolactone decarboxylase-like domain-containing protein</fullName>
    </recommendedName>
</protein>
<feature type="domain" description="Carboxymuconolactone decarboxylase-like" evidence="1">
    <location>
        <begin position="163"/>
        <end position="231"/>
    </location>
</feature>
<dbReference type="Pfam" id="PF02627">
    <property type="entry name" value="CMD"/>
    <property type="match status" value="2"/>
</dbReference>
<gene>
    <name evidence="2" type="ORF">LCGC14_0721810</name>
</gene>
<dbReference type="PANTHER" id="PTHR33930">
    <property type="entry name" value="ALKYL HYDROPEROXIDE REDUCTASE AHPD"/>
    <property type="match status" value="1"/>
</dbReference>
<evidence type="ECO:0000313" key="2">
    <source>
        <dbReference type="EMBL" id="KKN41582.1"/>
    </source>
</evidence>
<sequence length="261" mass="29616">MAKDEERKRKLKEDFTQQRGYWSDVWNGLLERDPDFFEAYKNFSSVPWLREGLEPKVREFLYIAIDASTTHLYDPGTKIHMMNAMKYGATTDEILEVLELTSVLGVHSCTMGVPILLEELQAAGMDDVTNRPLTAKEVTLKESFVAARGYWDEVWEGVLRLSPEYFEAYSEFSSVPWRTGTLEPKVKEFIYIAIDAATTHLYAPGTRIHIRNALKYGATAREIMEIFELISVLGIHTITSSLPILEEVSAAHSKGTLQANT</sequence>
<dbReference type="InterPro" id="IPR029032">
    <property type="entry name" value="AhpD-like"/>
</dbReference>
<dbReference type="SUPFAM" id="SSF69118">
    <property type="entry name" value="AhpD-like"/>
    <property type="match status" value="1"/>
</dbReference>